<dbReference type="SUPFAM" id="SSF55781">
    <property type="entry name" value="GAF domain-like"/>
    <property type="match status" value="1"/>
</dbReference>
<dbReference type="Gene3D" id="3.30.565.10">
    <property type="entry name" value="Histidine kinase-like ATPase, C-terminal domain"/>
    <property type="match status" value="1"/>
</dbReference>
<dbReference type="SMART" id="SM00065">
    <property type="entry name" value="GAF"/>
    <property type="match status" value="1"/>
</dbReference>
<evidence type="ECO:0000256" key="5">
    <source>
        <dbReference type="ARBA" id="ARBA00022777"/>
    </source>
</evidence>
<dbReference type="InterPro" id="IPR036890">
    <property type="entry name" value="HATPase_C_sf"/>
</dbReference>
<keyword evidence="3" id="KW-0597">Phosphoprotein</keyword>
<dbReference type="InterPro" id="IPR013656">
    <property type="entry name" value="PAS_4"/>
</dbReference>
<dbReference type="PROSITE" id="PS50112">
    <property type="entry name" value="PAS"/>
    <property type="match status" value="1"/>
</dbReference>
<dbReference type="Pfam" id="PF02518">
    <property type="entry name" value="HATPase_c"/>
    <property type="match status" value="1"/>
</dbReference>
<protein>
    <recommendedName>
        <fullName evidence="2">histidine kinase</fullName>
        <ecNumber evidence="2">2.7.13.3</ecNumber>
    </recommendedName>
</protein>
<proteinExistence type="predicted"/>
<dbReference type="InterPro" id="IPR000700">
    <property type="entry name" value="PAS-assoc_C"/>
</dbReference>
<reference evidence="10" key="1">
    <citation type="submission" date="2023-07" db="EMBL/GenBank/DDBJ databases">
        <title>The genome sequence of Rhodocytophaga aerolata KACC 12507.</title>
        <authorList>
            <person name="Zhang X."/>
        </authorList>
    </citation>
    <scope>NUCLEOTIDE SEQUENCE</scope>
    <source>
        <strain evidence="10">KACC 12507</strain>
    </source>
</reference>
<dbReference type="SUPFAM" id="SSF47384">
    <property type="entry name" value="Homodimeric domain of signal transducing histidine kinase"/>
    <property type="match status" value="1"/>
</dbReference>
<dbReference type="SMART" id="SM00387">
    <property type="entry name" value="HATPase_c"/>
    <property type="match status" value="1"/>
</dbReference>
<dbReference type="Pfam" id="PF08448">
    <property type="entry name" value="PAS_4"/>
    <property type="match status" value="2"/>
</dbReference>
<evidence type="ECO:0000313" key="10">
    <source>
        <dbReference type="EMBL" id="MDO1449485.1"/>
    </source>
</evidence>
<feature type="domain" description="PAC" evidence="9">
    <location>
        <begin position="300"/>
        <end position="352"/>
    </location>
</feature>
<dbReference type="SMART" id="SM00086">
    <property type="entry name" value="PAC"/>
    <property type="match status" value="1"/>
</dbReference>
<evidence type="ECO:0000259" key="9">
    <source>
        <dbReference type="PROSITE" id="PS50113"/>
    </source>
</evidence>
<dbReference type="PROSITE" id="PS50109">
    <property type="entry name" value="HIS_KIN"/>
    <property type="match status" value="1"/>
</dbReference>
<dbReference type="InterPro" id="IPR052162">
    <property type="entry name" value="Sensor_kinase/Photoreceptor"/>
</dbReference>
<dbReference type="Proteomes" id="UP001168528">
    <property type="component" value="Unassembled WGS sequence"/>
</dbReference>
<dbReference type="SMART" id="SM00388">
    <property type="entry name" value="HisKA"/>
    <property type="match status" value="1"/>
</dbReference>
<evidence type="ECO:0000256" key="2">
    <source>
        <dbReference type="ARBA" id="ARBA00012438"/>
    </source>
</evidence>
<dbReference type="InterPro" id="IPR004358">
    <property type="entry name" value="Sig_transdc_His_kin-like_C"/>
</dbReference>
<gene>
    <name evidence="10" type="ORF">Q0590_24630</name>
</gene>
<dbReference type="EC" id="2.7.13.3" evidence="2"/>
<dbReference type="InterPro" id="IPR000014">
    <property type="entry name" value="PAS"/>
</dbReference>
<keyword evidence="4" id="KW-0808">Transferase</keyword>
<accession>A0ABT8RFD1</accession>
<keyword evidence="11" id="KW-1185">Reference proteome</keyword>
<evidence type="ECO:0000259" key="7">
    <source>
        <dbReference type="PROSITE" id="PS50109"/>
    </source>
</evidence>
<dbReference type="Gene3D" id="3.30.450.40">
    <property type="match status" value="1"/>
</dbReference>
<dbReference type="PANTHER" id="PTHR43304:SF1">
    <property type="entry name" value="PAC DOMAIN-CONTAINING PROTEIN"/>
    <property type="match status" value="1"/>
</dbReference>
<evidence type="ECO:0000259" key="8">
    <source>
        <dbReference type="PROSITE" id="PS50112"/>
    </source>
</evidence>
<evidence type="ECO:0000256" key="6">
    <source>
        <dbReference type="SAM" id="Coils"/>
    </source>
</evidence>
<organism evidence="10 11">
    <name type="scientific">Rhodocytophaga aerolata</name>
    <dbReference type="NCBI Taxonomy" id="455078"/>
    <lineage>
        <taxon>Bacteria</taxon>
        <taxon>Pseudomonadati</taxon>
        <taxon>Bacteroidota</taxon>
        <taxon>Cytophagia</taxon>
        <taxon>Cytophagales</taxon>
        <taxon>Rhodocytophagaceae</taxon>
        <taxon>Rhodocytophaga</taxon>
    </lineage>
</organism>
<dbReference type="PRINTS" id="PR00344">
    <property type="entry name" value="BCTRLSENSOR"/>
</dbReference>
<dbReference type="InterPro" id="IPR005467">
    <property type="entry name" value="His_kinase_dom"/>
</dbReference>
<dbReference type="InterPro" id="IPR001610">
    <property type="entry name" value="PAC"/>
</dbReference>
<dbReference type="SUPFAM" id="SSF55874">
    <property type="entry name" value="ATPase domain of HSP90 chaperone/DNA topoisomerase II/histidine kinase"/>
    <property type="match status" value="1"/>
</dbReference>
<feature type="coiled-coil region" evidence="6">
    <location>
        <begin position="464"/>
        <end position="494"/>
    </location>
</feature>
<dbReference type="EMBL" id="JAUKPO010000019">
    <property type="protein sequence ID" value="MDO1449485.1"/>
    <property type="molecule type" value="Genomic_DNA"/>
</dbReference>
<evidence type="ECO:0000256" key="3">
    <source>
        <dbReference type="ARBA" id="ARBA00022553"/>
    </source>
</evidence>
<dbReference type="SMART" id="SM00091">
    <property type="entry name" value="PAS"/>
    <property type="match status" value="2"/>
</dbReference>
<comment type="catalytic activity">
    <reaction evidence="1">
        <text>ATP + protein L-histidine = ADP + protein N-phospho-L-histidine.</text>
        <dbReference type="EC" id="2.7.13.3"/>
    </reaction>
</comment>
<evidence type="ECO:0000256" key="1">
    <source>
        <dbReference type="ARBA" id="ARBA00000085"/>
    </source>
</evidence>
<keyword evidence="6" id="KW-0175">Coiled coil</keyword>
<sequence length="716" mass="81241">MTDQQFLADIAQSFSMDTIGKEFFQSLTAYLSRTLQVEYVFIGELLNGDQLVSSLVFFAHGKEAPGLQYPLAGSLCEQVVRSGDFCAFPNKVQQQFPQNKALKQYDVDSYVAVPLKASTGKVLGVLYLMDKHPVEDLEKVKLLLSIMAKRASLELEREQQERTLQAKNKDLERLNQQLIQTQQALKMANGGLEEQVAHRTTELQHRKKELHDSLQKVLALNQTLSQRELLLSSIVKGTSVGIATTDVSGHFTYANEGYQKLVGRPLEQLQQLTLMEITHPDDLPDNLQLLEKLVQQNVWFELEKRYVKPDGSFVWVLMNVSLLEQPEGGASQTMAVCQDITQRKQIESKLAENELQLRLLTDALPVLISYVDQDQYYRFVNQTYEQWFGEPSWEIIGKTVEQVVGAIAYTQILPKVEAVLSGQEQRFERLVDYRKIGTRFVEARYIPHWQKGQVVGFYALVTDITLYKQTQQALEKAISEAQQANQQLSSINADLDNFVYMASHDLRAPINNIDGLLKILSKRLHKLGGLTQETDSIITSLQASVSRFKETLTSLSQVIKLDQLIDRQLESIQPEEVVQDLILDLQPQIIESGATIDYHFEQCSLLLFSRKNLRSILYNLLSNAIKYRSTERKPFIHLNCQLSDEYVVMSVQDNGLGMSEAGKADIFSLFKRLHSHVEGTGIGLYMVKKMVENAGGKIEVDSQLGVGSTFRLYFKR</sequence>
<dbReference type="InterPro" id="IPR029016">
    <property type="entry name" value="GAF-like_dom_sf"/>
</dbReference>
<dbReference type="RefSeq" id="WP_302040288.1">
    <property type="nucleotide sequence ID" value="NZ_JAUKPO010000019.1"/>
</dbReference>
<feature type="domain" description="Histidine kinase" evidence="7">
    <location>
        <begin position="501"/>
        <end position="716"/>
    </location>
</feature>
<dbReference type="NCBIfam" id="TIGR00229">
    <property type="entry name" value="sensory_box"/>
    <property type="match status" value="2"/>
</dbReference>
<dbReference type="Gene3D" id="3.30.450.20">
    <property type="entry name" value="PAS domain"/>
    <property type="match status" value="2"/>
</dbReference>
<dbReference type="Gene3D" id="1.10.287.130">
    <property type="match status" value="1"/>
</dbReference>
<keyword evidence="5" id="KW-0418">Kinase</keyword>
<dbReference type="InterPro" id="IPR036097">
    <property type="entry name" value="HisK_dim/P_sf"/>
</dbReference>
<dbReference type="PANTHER" id="PTHR43304">
    <property type="entry name" value="PHYTOCHROME-LIKE PROTEIN CPH1"/>
    <property type="match status" value="1"/>
</dbReference>
<dbReference type="CDD" id="cd00082">
    <property type="entry name" value="HisKA"/>
    <property type="match status" value="1"/>
</dbReference>
<dbReference type="Pfam" id="PF01590">
    <property type="entry name" value="GAF"/>
    <property type="match status" value="1"/>
</dbReference>
<dbReference type="PROSITE" id="PS50113">
    <property type="entry name" value="PAC"/>
    <property type="match status" value="1"/>
</dbReference>
<name>A0ABT8RFD1_9BACT</name>
<dbReference type="CDD" id="cd00130">
    <property type="entry name" value="PAS"/>
    <property type="match status" value="2"/>
</dbReference>
<dbReference type="InterPro" id="IPR003018">
    <property type="entry name" value="GAF"/>
</dbReference>
<evidence type="ECO:0000313" key="11">
    <source>
        <dbReference type="Proteomes" id="UP001168528"/>
    </source>
</evidence>
<comment type="caution">
    <text evidence="10">The sequence shown here is derived from an EMBL/GenBank/DDBJ whole genome shotgun (WGS) entry which is preliminary data.</text>
</comment>
<feature type="domain" description="PAS" evidence="8">
    <location>
        <begin position="227"/>
        <end position="297"/>
    </location>
</feature>
<dbReference type="InterPro" id="IPR035965">
    <property type="entry name" value="PAS-like_dom_sf"/>
</dbReference>
<feature type="coiled-coil region" evidence="6">
    <location>
        <begin position="150"/>
        <end position="188"/>
    </location>
</feature>
<dbReference type="SUPFAM" id="SSF55785">
    <property type="entry name" value="PYP-like sensor domain (PAS domain)"/>
    <property type="match status" value="2"/>
</dbReference>
<dbReference type="InterPro" id="IPR003661">
    <property type="entry name" value="HisK_dim/P_dom"/>
</dbReference>
<evidence type="ECO:0000256" key="4">
    <source>
        <dbReference type="ARBA" id="ARBA00022679"/>
    </source>
</evidence>
<dbReference type="InterPro" id="IPR003594">
    <property type="entry name" value="HATPase_dom"/>
</dbReference>